<dbReference type="InterPro" id="IPR018394">
    <property type="entry name" value="DNA_photolyase_1_CS_C"/>
</dbReference>
<evidence type="ECO:0000256" key="4">
    <source>
        <dbReference type="ARBA" id="ARBA00022827"/>
    </source>
</evidence>
<name>A0ABR3T9V7_9PEZI</name>
<evidence type="ECO:0000256" key="5">
    <source>
        <dbReference type="ARBA" id="ARBA00022991"/>
    </source>
</evidence>
<dbReference type="Gene3D" id="3.40.50.620">
    <property type="entry name" value="HUPs"/>
    <property type="match status" value="1"/>
</dbReference>
<dbReference type="Pfam" id="PF03441">
    <property type="entry name" value="FAD_binding_7"/>
    <property type="match status" value="1"/>
</dbReference>
<dbReference type="Gene3D" id="1.10.579.10">
    <property type="entry name" value="DNA Cyclobutane Dipyrimidine Photolyase, subunit A, domain 3"/>
    <property type="match status" value="1"/>
</dbReference>
<comment type="caution">
    <text evidence="8">The sequence shown here is derived from an EMBL/GenBank/DDBJ whole genome shotgun (WGS) entry which is preliminary data.</text>
</comment>
<dbReference type="Gene3D" id="1.25.40.80">
    <property type="match status" value="1"/>
</dbReference>
<dbReference type="InterPro" id="IPR005101">
    <property type="entry name" value="Cryptochr/Photolyase_FAD-bd"/>
</dbReference>
<dbReference type="PANTHER" id="PTHR11455">
    <property type="entry name" value="CRYPTOCHROME"/>
    <property type="match status" value="1"/>
</dbReference>
<protein>
    <submittedName>
        <fullName evidence="8">DNA photolyase phr1</fullName>
    </submittedName>
</protein>
<comment type="similarity">
    <text evidence="2">Belongs to the DNA photolyase class-1 family.</text>
</comment>
<dbReference type="PROSITE" id="PS51645">
    <property type="entry name" value="PHR_CRY_ALPHA_BETA"/>
    <property type="match status" value="1"/>
</dbReference>
<dbReference type="EMBL" id="JAJVDC020000007">
    <property type="protein sequence ID" value="KAL1636338.1"/>
    <property type="molecule type" value="Genomic_DNA"/>
</dbReference>
<evidence type="ECO:0000256" key="2">
    <source>
        <dbReference type="ARBA" id="ARBA00005862"/>
    </source>
</evidence>
<evidence type="ECO:0000259" key="7">
    <source>
        <dbReference type="PROSITE" id="PS51645"/>
    </source>
</evidence>
<dbReference type="InterPro" id="IPR036134">
    <property type="entry name" value="Crypto/Photolyase_FAD-like_sf"/>
</dbReference>
<keyword evidence="5" id="KW-0157">Chromophore</keyword>
<dbReference type="InterPro" id="IPR002081">
    <property type="entry name" value="Cryptochrome/DNA_photolyase_1"/>
</dbReference>
<evidence type="ECO:0000313" key="8">
    <source>
        <dbReference type="EMBL" id="KAL1636338.1"/>
    </source>
</evidence>
<dbReference type="PANTHER" id="PTHR11455:SF18">
    <property type="entry name" value="SI:CH1073-390K14.1"/>
    <property type="match status" value="1"/>
</dbReference>
<dbReference type="Proteomes" id="UP001521116">
    <property type="component" value="Unassembled WGS sequence"/>
</dbReference>
<dbReference type="InterPro" id="IPR014729">
    <property type="entry name" value="Rossmann-like_a/b/a_fold"/>
</dbReference>
<organism evidence="8 9">
    <name type="scientific">Neofusicoccum ribis</name>
    <dbReference type="NCBI Taxonomy" id="45134"/>
    <lineage>
        <taxon>Eukaryota</taxon>
        <taxon>Fungi</taxon>
        <taxon>Dikarya</taxon>
        <taxon>Ascomycota</taxon>
        <taxon>Pezizomycotina</taxon>
        <taxon>Dothideomycetes</taxon>
        <taxon>Dothideomycetes incertae sedis</taxon>
        <taxon>Botryosphaeriales</taxon>
        <taxon>Botryosphaeriaceae</taxon>
        <taxon>Neofusicoccum</taxon>
    </lineage>
</organism>
<accession>A0ABR3T9V7</accession>
<dbReference type="SUPFAM" id="SSF48173">
    <property type="entry name" value="Cryptochrome/photolyase FAD-binding domain"/>
    <property type="match status" value="1"/>
</dbReference>
<evidence type="ECO:0000256" key="3">
    <source>
        <dbReference type="ARBA" id="ARBA00022630"/>
    </source>
</evidence>
<dbReference type="InterPro" id="IPR036155">
    <property type="entry name" value="Crypto/Photolyase_N_sf"/>
</dbReference>
<evidence type="ECO:0000256" key="1">
    <source>
        <dbReference type="ARBA" id="ARBA00001974"/>
    </source>
</evidence>
<feature type="compositionally biased region" description="Polar residues" evidence="6">
    <location>
        <begin position="13"/>
        <end position="30"/>
    </location>
</feature>
<feature type="compositionally biased region" description="Basic and acidic residues" evidence="6">
    <location>
        <begin position="33"/>
        <end position="46"/>
    </location>
</feature>
<feature type="region of interest" description="Disordered" evidence="6">
    <location>
        <begin position="1"/>
        <end position="61"/>
    </location>
</feature>
<dbReference type="PROSITE" id="PS00394">
    <property type="entry name" value="DNA_PHOTOLYASES_1_1"/>
    <property type="match status" value="1"/>
</dbReference>
<sequence length="610" mass="68730">MPAKRKAAATAGYSDSTGSASNKRSAGSQPSREAARRSSSAEDSHPHSNGSGQNQFDHTRTEEKAGIVQREFYPSEMSNERCAMYNNAELPRPIEVLGQTIADTQKQRSKIAVGDAVVHWFKRDLRLRDNKALSMAAAKAKEGGVPLVCVFVISPQDYQAHFTGAARVDFDLRTLAVLKDDLAELDVPLLVETVDDRTQVLSYLVGKCEEWGARHLYCNMEYEVDELRRETCLTKRCLDAGIDFTVVHDDVVVPPGALQTGTGKQYAVYSPWFRAWVAHVHKHPELLDEHEKPGRNPGDARRIFKHIFDAGIPDAPKNKALSPEQKKRLASFWPAGEHEALGRLEKFLQQKIAKYKGTRNFPAAGSTAMVSVHHSAGTLAARTSVRLARDVNSSKKLDGGNAGIAGWVSEVAWRDFYKHVLAHWPYVCMFKPFKYEYTNVEWEYNDDHFERWAHGNTGFPIVDAAMRQMHHMSYMHNRCRMIVASFLAKDLLLDWRLGERYFMEHLIDGDFASNNGGWGFAASTGVDPQPYFRIFNPLLQSEKFDSDGDYIRKWVPELRDVKGKAIHDPYGRGAEQVAEKNGYPRPMVDHKSCRERALARYKSGIGRNTA</sequence>
<evidence type="ECO:0000313" key="9">
    <source>
        <dbReference type="Proteomes" id="UP001521116"/>
    </source>
</evidence>
<keyword evidence="3" id="KW-0285">Flavoprotein</keyword>
<proteinExistence type="inferred from homology"/>
<reference evidence="8 9" key="1">
    <citation type="submission" date="2024-02" db="EMBL/GenBank/DDBJ databases">
        <title>De novo assembly and annotation of 12 fungi associated with fruit tree decline syndrome in Ontario, Canada.</title>
        <authorList>
            <person name="Sulman M."/>
            <person name="Ellouze W."/>
            <person name="Ilyukhin E."/>
        </authorList>
    </citation>
    <scope>NUCLEOTIDE SEQUENCE [LARGE SCALE GENOMIC DNA]</scope>
    <source>
        <strain evidence="8 9">M1-105</strain>
    </source>
</reference>
<keyword evidence="9" id="KW-1185">Reference proteome</keyword>
<dbReference type="PRINTS" id="PR00147">
    <property type="entry name" value="DNAPHOTLYASE"/>
</dbReference>
<comment type="cofactor">
    <cofactor evidence="1">
        <name>FAD</name>
        <dbReference type="ChEBI" id="CHEBI:57692"/>
    </cofactor>
</comment>
<keyword evidence="4" id="KW-0274">FAD</keyword>
<dbReference type="SUPFAM" id="SSF52425">
    <property type="entry name" value="Cryptochrome/photolyase, N-terminal domain"/>
    <property type="match status" value="1"/>
</dbReference>
<feature type="compositionally biased region" description="Polar residues" evidence="6">
    <location>
        <begin position="47"/>
        <end position="56"/>
    </location>
</feature>
<dbReference type="InterPro" id="IPR006050">
    <property type="entry name" value="DNA_photolyase_N"/>
</dbReference>
<feature type="domain" description="Photolyase/cryptochrome alpha/beta" evidence="7">
    <location>
        <begin position="115"/>
        <end position="252"/>
    </location>
</feature>
<dbReference type="PROSITE" id="PS00691">
    <property type="entry name" value="DNA_PHOTOLYASES_1_2"/>
    <property type="match status" value="1"/>
</dbReference>
<gene>
    <name evidence="8" type="primary">PHR1</name>
    <name evidence="8" type="ORF">SLS56_001318</name>
</gene>
<evidence type="ECO:0000256" key="6">
    <source>
        <dbReference type="SAM" id="MobiDB-lite"/>
    </source>
</evidence>
<dbReference type="Pfam" id="PF00875">
    <property type="entry name" value="DNA_photolyase"/>
    <property type="match status" value="1"/>
</dbReference>